<dbReference type="PIRSF" id="PIRSF015601">
    <property type="entry name" value="MTase_slr0722"/>
    <property type="match status" value="1"/>
</dbReference>
<evidence type="ECO:0000313" key="14">
    <source>
        <dbReference type="Proteomes" id="UP000282597"/>
    </source>
</evidence>
<keyword evidence="14" id="KW-1185">Reference proteome</keyword>
<proteinExistence type="inferred from homology"/>
<protein>
    <recommendedName>
        <fullName evidence="4 12">Ribosomal RNA small subunit methyltransferase E</fullName>
        <ecNumber evidence="3 12">2.1.1.193</ecNumber>
    </recommendedName>
</protein>
<dbReference type="InterPro" id="IPR006700">
    <property type="entry name" value="RsmE"/>
</dbReference>
<dbReference type="EC" id="2.1.1.193" evidence="3 12"/>
<dbReference type="Pfam" id="PF20260">
    <property type="entry name" value="PUA_4"/>
    <property type="match status" value="1"/>
</dbReference>
<organism evidence="13 14">
    <name type="scientific">Mycoavidus cysteinexigens</name>
    <dbReference type="NCBI Taxonomy" id="1553431"/>
    <lineage>
        <taxon>Bacteria</taxon>
        <taxon>Pseudomonadati</taxon>
        <taxon>Pseudomonadota</taxon>
        <taxon>Betaproteobacteria</taxon>
        <taxon>Burkholderiales</taxon>
        <taxon>Burkholderiaceae</taxon>
        <taxon>Mycoavidus</taxon>
    </lineage>
</organism>
<dbReference type="RefSeq" id="WP_034957448.1">
    <property type="nucleotide sequence ID" value="NZ_AP018150.1"/>
</dbReference>
<comment type="function">
    <text evidence="10 12">Specifically methylates the N3 position of the uracil ring of uridine 1498 (m3U1498) in 16S rRNA. Acts on the fully assembled 30S ribosomal subunit.</text>
</comment>
<dbReference type="KEGG" id="mcys:MCB1EB_0142"/>
<evidence type="ECO:0000256" key="3">
    <source>
        <dbReference type="ARBA" id="ARBA00012328"/>
    </source>
</evidence>
<dbReference type="GO" id="GO:0070475">
    <property type="term" value="P:rRNA base methylation"/>
    <property type="evidence" value="ECO:0007669"/>
    <property type="project" value="TreeGrafter"/>
</dbReference>
<keyword evidence="5 12" id="KW-0963">Cytoplasm</keyword>
<evidence type="ECO:0000256" key="7">
    <source>
        <dbReference type="ARBA" id="ARBA00022603"/>
    </source>
</evidence>
<dbReference type="SUPFAM" id="SSF75217">
    <property type="entry name" value="alpha/beta knot"/>
    <property type="match status" value="1"/>
</dbReference>
<dbReference type="GO" id="GO:0070042">
    <property type="term" value="F:rRNA (uridine-N3-)-methyltransferase activity"/>
    <property type="evidence" value="ECO:0007669"/>
    <property type="project" value="TreeGrafter"/>
</dbReference>
<dbReference type="EMBL" id="AP018150">
    <property type="protein sequence ID" value="BBE08303.1"/>
    <property type="molecule type" value="Genomic_DNA"/>
</dbReference>
<dbReference type="CDD" id="cd18084">
    <property type="entry name" value="RsmE-like"/>
    <property type="match status" value="1"/>
</dbReference>
<evidence type="ECO:0000256" key="9">
    <source>
        <dbReference type="ARBA" id="ARBA00022691"/>
    </source>
</evidence>
<dbReference type="InterPro" id="IPR029026">
    <property type="entry name" value="tRNA_m1G_MTases_N"/>
</dbReference>
<evidence type="ECO:0000256" key="1">
    <source>
        <dbReference type="ARBA" id="ARBA00004496"/>
    </source>
</evidence>
<dbReference type="GO" id="GO:0005737">
    <property type="term" value="C:cytoplasm"/>
    <property type="evidence" value="ECO:0007669"/>
    <property type="project" value="UniProtKB-SubCell"/>
</dbReference>
<evidence type="ECO:0000256" key="8">
    <source>
        <dbReference type="ARBA" id="ARBA00022679"/>
    </source>
</evidence>
<dbReference type="InterPro" id="IPR046887">
    <property type="entry name" value="RsmE_PUA-like"/>
</dbReference>
<dbReference type="Gene3D" id="2.40.240.20">
    <property type="entry name" value="Hypothetical PUA domain-like, domain 1"/>
    <property type="match status" value="1"/>
</dbReference>
<keyword evidence="9 12" id="KW-0949">S-adenosyl-L-methionine</keyword>
<keyword evidence="7 12" id="KW-0489">Methyltransferase</keyword>
<keyword evidence="8 12" id="KW-0808">Transferase</keyword>
<dbReference type="NCBIfam" id="TIGR00046">
    <property type="entry name" value="RsmE family RNA methyltransferase"/>
    <property type="match status" value="1"/>
</dbReference>
<name>A0A2Z6ESC4_9BURK</name>
<dbReference type="Pfam" id="PF04452">
    <property type="entry name" value="Methyltrans_RNA"/>
    <property type="match status" value="1"/>
</dbReference>
<gene>
    <name evidence="13" type="ORF">MCB1EB_0142</name>
</gene>
<dbReference type="Proteomes" id="UP000282597">
    <property type="component" value="Chromosome"/>
</dbReference>
<evidence type="ECO:0000256" key="2">
    <source>
        <dbReference type="ARBA" id="ARBA00005528"/>
    </source>
</evidence>
<comment type="subcellular location">
    <subcellularLocation>
        <location evidence="1 12">Cytoplasm</location>
    </subcellularLocation>
</comment>
<evidence type="ECO:0000256" key="5">
    <source>
        <dbReference type="ARBA" id="ARBA00022490"/>
    </source>
</evidence>
<dbReference type="AlphaFoldDB" id="A0A2Z6ESC4"/>
<dbReference type="SUPFAM" id="SSF88697">
    <property type="entry name" value="PUA domain-like"/>
    <property type="match status" value="1"/>
</dbReference>
<reference evidence="13 14" key="1">
    <citation type="journal article" date="2018" name="Microbes Environ.">
        <title>Comparative Genomic Insights into Endofungal Lifestyles of Two Bacterial Endosymbionts, Mycoavidus cysteinexigens and Burkholderia rhizoxinica.</title>
        <authorList>
            <person name="Sharmin D."/>
            <person name="Guo Y."/>
            <person name="Nishizawa T."/>
            <person name="Ohshima S."/>
            <person name="Sato Y."/>
            <person name="Takashima Y."/>
            <person name="Narisawa K."/>
            <person name="Ohta H."/>
        </authorList>
    </citation>
    <scope>NUCLEOTIDE SEQUENCE [LARGE SCALE GENOMIC DNA]</scope>
    <source>
        <strain evidence="13 14">B1-EB</strain>
    </source>
</reference>
<sequence length="252" mass="26900">MPAIPRFFVAMPLAADTPISLPNDVARHMRVLRLAAGDPIILFNGTGGAFKATVLTIDKKHILAQVTAPDTGSLQNTEPPYQLILAQGIAAGDKMDWLIEKAVELGVHQIIPIATAKSVVRLVGERAARRHHHWQALVHAACEQCGRNRPPLVAAPVEFTAWLNALPATAPANEATRFMLSPRATRSFQTLPATPPSTPIIILIGPEGGLTTEEEQVAAAHGFLELSLGPRILRTETAGIAALAGLAIRWSS</sequence>
<comment type="catalytic activity">
    <reaction evidence="11 12">
        <text>uridine(1498) in 16S rRNA + S-adenosyl-L-methionine = N(3)-methyluridine(1498) in 16S rRNA + S-adenosyl-L-homocysteine + H(+)</text>
        <dbReference type="Rhea" id="RHEA:42920"/>
        <dbReference type="Rhea" id="RHEA-COMP:10283"/>
        <dbReference type="Rhea" id="RHEA-COMP:10284"/>
        <dbReference type="ChEBI" id="CHEBI:15378"/>
        <dbReference type="ChEBI" id="CHEBI:57856"/>
        <dbReference type="ChEBI" id="CHEBI:59789"/>
        <dbReference type="ChEBI" id="CHEBI:65315"/>
        <dbReference type="ChEBI" id="CHEBI:74502"/>
        <dbReference type="EC" id="2.1.1.193"/>
    </reaction>
</comment>
<comment type="similarity">
    <text evidence="2 12">Belongs to the RNA methyltransferase RsmE family.</text>
</comment>
<dbReference type="InterPro" id="IPR015947">
    <property type="entry name" value="PUA-like_sf"/>
</dbReference>
<accession>A0A2Z6ESC4</accession>
<evidence type="ECO:0000256" key="6">
    <source>
        <dbReference type="ARBA" id="ARBA00022552"/>
    </source>
</evidence>
<evidence type="ECO:0000256" key="12">
    <source>
        <dbReference type="PIRNR" id="PIRNR015601"/>
    </source>
</evidence>
<dbReference type="PANTHER" id="PTHR30027:SF3">
    <property type="entry name" value="16S RRNA (URACIL(1498)-N(3))-METHYLTRANSFERASE"/>
    <property type="match status" value="1"/>
</dbReference>
<evidence type="ECO:0000256" key="11">
    <source>
        <dbReference type="ARBA" id="ARBA00047944"/>
    </source>
</evidence>
<keyword evidence="6 12" id="KW-0698">rRNA processing</keyword>
<dbReference type="InterPro" id="IPR029028">
    <property type="entry name" value="Alpha/beta_knot_MTases"/>
</dbReference>
<dbReference type="Gene3D" id="3.40.1280.10">
    <property type="match status" value="1"/>
</dbReference>
<evidence type="ECO:0000256" key="10">
    <source>
        <dbReference type="ARBA" id="ARBA00025699"/>
    </source>
</evidence>
<evidence type="ECO:0000313" key="13">
    <source>
        <dbReference type="EMBL" id="BBE08303.1"/>
    </source>
</evidence>
<evidence type="ECO:0000256" key="4">
    <source>
        <dbReference type="ARBA" id="ARBA00013673"/>
    </source>
</evidence>
<dbReference type="PANTHER" id="PTHR30027">
    <property type="entry name" value="RIBOSOMAL RNA SMALL SUBUNIT METHYLTRANSFERASE E"/>
    <property type="match status" value="1"/>
</dbReference>
<dbReference type="InterPro" id="IPR046886">
    <property type="entry name" value="RsmE_MTase_dom"/>
</dbReference>
<dbReference type="NCBIfam" id="NF008692">
    <property type="entry name" value="PRK11713.1-5"/>
    <property type="match status" value="1"/>
</dbReference>